<evidence type="ECO:0000256" key="13">
    <source>
        <dbReference type="ARBA" id="ARBA00023136"/>
    </source>
</evidence>
<gene>
    <name evidence="20" type="primary">lacE1</name>
    <name evidence="20" type="ORF">ATOP_15520</name>
</gene>
<dbReference type="Pfam" id="PF02378">
    <property type="entry name" value="PTS_EIIC"/>
    <property type="match status" value="1"/>
</dbReference>
<keyword evidence="4" id="KW-0813">Transport</keyword>
<keyword evidence="6" id="KW-0597">Phosphoprotein</keyword>
<evidence type="ECO:0000259" key="18">
    <source>
        <dbReference type="PROSITE" id="PS51100"/>
    </source>
</evidence>
<proteinExistence type="predicted"/>
<keyword evidence="11" id="KW-0418">Kinase</keyword>
<dbReference type="PROSITE" id="PS51100">
    <property type="entry name" value="PTS_EIIB_TYPE_3"/>
    <property type="match status" value="1"/>
</dbReference>
<dbReference type="Gene3D" id="3.40.50.2300">
    <property type="match status" value="1"/>
</dbReference>
<dbReference type="InterPro" id="IPR003501">
    <property type="entry name" value="PTS_EIIB_2/3"/>
</dbReference>
<dbReference type="Pfam" id="PF02302">
    <property type="entry name" value="PTS_IIB"/>
    <property type="match status" value="1"/>
</dbReference>
<feature type="transmembrane region" description="Helical" evidence="17">
    <location>
        <begin position="140"/>
        <end position="164"/>
    </location>
</feature>
<comment type="catalytic activity">
    <reaction evidence="15">
        <text>lactose(out) + N(pros)-phospho-L-histidyl-[protein] = lactose 6-phosphate(in) + L-histidyl-[protein]</text>
        <dbReference type="Rhea" id="RHEA:42400"/>
        <dbReference type="Rhea" id="RHEA-COMP:9745"/>
        <dbReference type="Rhea" id="RHEA-COMP:9746"/>
        <dbReference type="ChEBI" id="CHEBI:17716"/>
        <dbReference type="ChEBI" id="CHEBI:29979"/>
        <dbReference type="ChEBI" id="CHEBI:64837"/>
        <dbReference type="ChEBI" id="CHEBI:79080"/>
        <dbReference type="EC" id="2.7.1.207"/>
    </reaction>
</comment>
<dbReference type="PANTHER" id="PTHR33989">
    <property type="match status" value="1"/>
</dbReference>
<evidence type="ECO:0000256" key="9">
    <source>
        <dbReference type="ARBA" id="ARBA00022683"/>
    </source>
</evidence>
<dbReference type="InterPro" id="IPR004501">
    <property type="entry name" value="PTS_EIIC_3"/>
</dbReference>
<dbReference type="AlphaFoldDB" id="A0AAV5B338"/>
<evidence type="ECO:0000256" key="1">
    <source>
        <dbReference type="ARBA" id="ARBA00004651"/>
    </source>
</evidence>
<dbReference type="GO" id="GO:1901264">
    <property type="term" value="P:carbohydrate derivative transport"/>
    <property type="evidence" value="ECO:0007669"/>
    <property type="project" value="TreeGrafter"/>
</dbReference>
<evidence type="ECO:0000256" key="17">
    <source>
        <dbReference type="SAM" id="Phobius"/>
    </source>
</evidence>
<keyword evidence="10 17" id="KW-0812">Transmembrane</keyword>
<keyword evidence="5" id="KW-1003">Cell membrane</keyword>
<feature type="transmembrane region" description="Helical" evidence="17">
    <location>
        <begin position="288"/>
        <end position="312"/>
    </location>
</feature>
<evidence type="ECO:0000256" key="12">
    <source>
        <dbReference type="ARBA" id="ARBA00022989"/>
    </source>
</evidence>
<dbReference type="GO" id="GO:0008982">
    <property type="term" value="F:protein-N(PI)-phosphohistidine-sugar phosphotransferase activity"/>
    <property type="evidence" value="ECO:0007669"/>
    <property type="project" value="InterPro"/>
</dbReference>
<evidence type="ECO:0000256" key="16">
    <source>
        <dbReference type="PROSITE-ProRule" id="PRU00423"/>
    </source>
</evidence>
<dbReference type="NCBIfam" id="TIGR00853">
    <property type="entry name" value="pts-lac"/>
    <property type="match status" value="1"/>
</dbReference>
<feature type="transmembrane region" description="Helical" evidence="17">
    <location>
        <begin position="105"/>
        <end position="128"/>
    </location>
</feature>
<comment type="caution">
    <text evidence="20">The sequence shown here is derived from an EMBL/GenBank/DDBJ whole genome shotgun (WGS) entry which is preliminary data.</text>
</comment>
<evidence type="ECO:0000256" key="3">
    <source>
        <dbReference type="ARBA" id="ARBA00020834"/>
    </source>
</evidence>
<evidence type="ECO:0000256" key="8">
    <source>
        <dbReference type="ARBA" id="ARBA00022679"/>
    </source>
</evidence>
<dbReference type="PROSITE" id="PS51105">
    <property type="entry name" value="PTS_EIIC_TYPE_3"/>
    <property type="match status" value="1"/>
</dbReference>
<evidence type="ECO:0000256" key="15">
    <source>
        <dbReference type="ARBA" id="ARBA00048444"/>
    </source>
</evidence>
<reference evidence="20" key="1">
    <citation type="journal article" date="2022" name="Int. J. Syst. Evol. Microbiol.">
        <title>Granulimonas faecalis gen. nov., sp. nov., and Leptogranulimonas caecicola gen. nov., sp. nov., novel lactate-producing Atopobiaceae bacteria isolated from mouse intestines, and an emended description of the family Atopobiaceae.</title>
        <authorList>
            <person name="Morinaga K."/>
            <person name="Kusada H."/>
            <person name="Sakamoto S."/>
            <person name="Murakami T."/>
            <person name="Toyoda A."/>
            <person name="Mori H."/>
            <person name="Meng X.Y."/>
            <person name="Takashino M."/>
            <person name="Murotomi K."/>
            <person name="Tamaki H."/>
        </authorList>
    </citation>
    <scope>NUCLEOTIDE SEQUENCE</scope>
    <source>
        <strain evidence="20">OPF53</strain>
    </source>
</reference>
<protein>
    <recommendedName>
        <fullName evidence="3">PTS system lactose-specific EIICB component</fullName>
        <ecNumber evidence="2">2.7.1.207</ecNumber>
    </recommendedName>
    <alternativeName>
        <fullName evidence="14">EIICB-Lac</fullName>
    </alternativeName>
</protein>
<feature type="transmembrane region" description="Helical" evidence="17">
    <location>
        <begin position="231"/>
        <end position="251"/>
    </location>
</feature>
<evidence type="ECO:0000313" key="21">
    <source>
        <dbReference type="Proteomes" id="UP001055025"/>
    </source>
</evidence>
<dbReference type="EC" id="2.7.1.207" evidence="2"/>
<evidence type="ECO:0000259" key="19">
    <source>
        <dbReference type="PROSITE" id="PS51105"/>
    </source>
</evidence>
<dbReference type="NCBIfam" id="TIGR00410">
    <property type="entry name" value="lacE"/>
    <property type="match status" value="1"/>
</dbReference>
<evidence type="ECO:0000256" key="6">
    <source>
        <dbReference type="ARBA" id="ARBA00022553"/>
    </source>
</evidence>
<evidence type="ECO:0000256" key="4">
    <source>
        <dbReference type="ARBA" id="ARBA00022448"/>
    </source>
</evidence>
<evidence type="ECO:0000256" key="5">
    <source>
        <dbReference type="ARBA" id="ARBA00022475"/>
    </source>
</evidence>
<dbReference type="EMBL" id="BQKC01000001">
    <property type="protein sequence ID" value="GJM55897.1"/>
    <property type="molecule type" value="Genomic_DNA"/>
</dbReference>
<dbReference type="SUPFAM" id="SSF52794">
    <property type="entry name" value="PTS system IIB component-like"/>
    <property type="match status" value="1"/>
</dbReference>
<keyword evidence="7" id="KW-0762">Sugar transport</keyword>
<dbReference type="GO" id="GO:0005886">
    <property type="term" value="C:plasma membrane"/>
    <property type="evidence" value="ECO:0007669"/>
    <property type="project" value="UniProtKB-SubCell"/>
</dbReference>
<evidence type="ECO:0000313" key="20">
    <source>
        <dbReference type="EMBL" id="GJM55897.1"/>
    </source>
</evidence>
<dbReference type="InterPro" id="IPR036095">
    <property type="entry name" value="PTS_EIIB-like_sf"/>
</dbReference>
<dbReference type="Proteomes" id="UP001055025">
    <property type="component" value="Unassembled WGS sequence"/>
</dbReference>
<evidence type="ECO:0000256" key="7">
    <source>
        <dbReference type="ARBA" id="ARBA00022597"/>
    </source>
</evidence>
<keyword evidence="21" id="KW-1185">Reference proteome</keyword>
<name>A0AAV5B338_9ACTN</name>
<dbReference type="GO" id="GO:0009401">
    <property type="term" value="P:phosphoenolpyruvate-dependent sugar phosphotransferase system"/>
    <property type="evidence" value="ECO:0007669"/>
    <property type="project" value="UniProtKB-KW"/>
</dbReference>
<keyword evidence="12 17" id="KW-1133">Transmembrane helix</keyword>
<dbReference type="RefSeq" id="WP_265590954.1">
    <property type="nucleotide sequence ID" value="NZ_BQKC01000001.1"/>
</dbReference>
<keyword evidence="8" id="KW-0808">Transferase</keyword>
<evidence type="ECO:0000256" key="11">
    <source>
        <dbReference type="ARBA" id="ARBA00022777"/>
    </source>
</evidence>
<evidence type="ECO:0000256" key="2">
    <source>
        <dbReference type="ARBA" id="ARBA00012802"/>
    </source>
</evidence>
<feature type="transmembrane region" description="Helical" evidence="17">
    <location>
        <begin position="30"/>
        <end position="56"/>
    </location>
</feature>
<comment type="subcellular location">
    <subcellularLocation>
        <location evidence="1">Cell membrane</location>
        <topology evidence="1">Multi-pass membrane protein</topology>
    </subcellularLocation>
</comment>
<evidence type="ECO:0000256" key="10">
    <source>
        <dbReference type="ARBA" id="ARBA00022692"/>
    </source>
</evidence>
<feature type="domain" description="PTS EIIC type-3" evidence="19">
    <location>
        <begin position="7"/>
        <end position="417"/>
    </location>
</feature>
<feature type="transmembrane region" description="Helical" evidence="17">
    <location>
        <begin position="387"/>
        <end position="415"/>
    </location>
</feature>
<feature type="transmembrane region" description="Helical" evidence="17">
    <location>
        <begin position="347"/>
        <end position="367"/>
    </location>
</feature>
<organism evidence="20 21">
    <name type="scientific">Granulimonas faecalis</name>
    <dbReference type="NCBI Taxonomy" id="2894155"/>
    <lineage>
        <taxon>Bacteria</taxon>
        <taxon>Bacillati</taxon>
        <taxon>Actinomycetota</taxon>
        <taxon>Coriobacteriia</taxon>
        <taxon>Coriobacteriales</taxon>
        <taxon>Kribbibacteriaceae</taxon>
        <taxon>Granulimonas</taxon>
    </lineage>
</organism>
<dbReference type="InterPro" id="IPR013012">
    <property type="entry name" value="PTS_EIIB_3"/>
</dbReference>
<feature type="modified residue" description="Phosphocysteine; by EIIA" evidence="16">
    <location>
        <position position="497"/>
    </location>
</feature>
<feature type="transmembrane region" description="Helical" evidence="17">
    <location>
        <begin position="62"/>
        <end position="84"/>
    </location>
</feature>
<dbReference type="InterPro" id="IPR003352">
    <property type="entry name" value="PTS_EIIC"/>
</dbReference>
<dbReference type="InterPro" id="IPR051088">
    <property type="entry name" value="PTS_Sugar-EIIC/EIIB"/>
</dbReference>
<evidence type="ECO:0000256" key="14">
    <source>
        <dbReference type="ARBA" id="ARBA00029639"/>
    </source>
</evidence>
<feature type="domain" description="PTS EIIB type-3" evidence="18">
    <location>
        <begin position="490"/>
        <end position="593"/>
    </location>
</feature>
<keyword evidence="9" id="KW-0598">Phosphotransferase system</keyword>
<keyword evidence="13 17" id="KW-0472">Membrane</keyword>
<sequence length="597" mass="63594">MEKIIALVEKGTPFFSALARNKYLKSIRDGFISAMPIIIFSSIFLLVADVPAIWGFHWPEEIYAAIMKPYTYSMGIFALVVAATTAKSFTEAQNRSLPKNNQINFVSTMIASIVGFLLLASDSISIVLEDGMAVAGFNGAFLAAKGLLTAFVSAFVVGGIYKFCVGRNITIKMPEQVPPNISQTFKDIIPFSAAVVFFWVFDMAFRAAFGVNFAGAVIEVFQPVFTAADGYLGLALIYGAMSLFWFVGVHGPSIVEPAISAALLAGMSSNLAAYQAGEHAASVLTLGAQYFVVCLGGTGATLVVCLMFAFLAKSKELQAVGRASSIPVLFNVNEPFLFGAPMVLNPVFFVPFVLAPVLNVWLLKIFVDLLGMNGFLYTLPWTCPGPLGIVLGCGLAPLAFVFMVAVLALDFFVYYPFFRMYDKVKCEEEAKIGAEELEERAAAKGDAMGRAFQGEASADSVAQAAVTPKDQAALEAAAEGDSSPFDALNGKKVLVLCAGGGTSGLLANALAKAATERGIDLETAAGSYGAHTDMMPDFDLVVLAPQVAVNAAELKADTDRLGIKSVACAGKQYIDLTRDGEKSLRFVYDILFSKEGD</sequence>
<dbReference type="PANTHER" id="PTHR33989:SF8">
    <property type="entry name" value="PERMEASE IIC COMPONENT"/>
    <property type="match status" value="1"/>
</dbReference>
<feature type="transmembrane region" description="Helical" evidence="17">
    <location>
        <begin position="188"/>
        <end position="211"/>
    </location>
</feature>
<dbReference type="GO" id="GO:0016301">
    <property type="term" value="F:kinase activity"/>
    <property type="evidence" value="ECO:0007669"/>
    <property type="project" value="UniProtKB-KW"/>
</dbReference>
<accession>A0AAV5B338</accession>